<accession>A0A0A8YPG1</accession>
<dbReference type="EMBL" id="GBRH01270267">
    <property type="protein sequence ID" value="JAD27628.1"/>
    <property type="molecule type" value="Transcribed_RNA"/>
</dbReference>
<name>A0A0A8YPG1_ARUDO</name>
<reference evidence="2" key="2">
    <citation type="journal article" date="2015" name="Data Brief">
        <title>Shoot transcriptome of the giant reed, Arundo donax.</title>
        <authorList>
            <person name="Barrero R.A."/>
            <person name="Guerrero F.D."/>
            <person name="Moolhuijzen P."/>
            <person name="Goolsby J.A."/>
            <person name="Tidwell J."/>
            <person name="Bellgard S.E."/>
            <person name="Bellgard M.I."/>
        </authorList>
    </citation>
    <scope>NUCLEOTIDE SEQUENCE</scope>
    <source>
        <tissue evidence="2">Shoot tissue taken approximately 20 cm above the soil surface</tissue>
    </source>
</reference>
<feature type="compositionally biased region" description="Basic residues" evidence="1">
    <location>
        <begin position="7"/>
        <end position="25"/>
    </location>
</feature>
<organism evidence="2">
    <name type="scientific">Arundo donax</name>
    <name type="common">Giant reed</name>
    <name type="synonym">Donax arundinaceus</name>
    <dbReference type="NCBI Taxonomy" id="35708"/>
    <lineage>
        <taxon>Eukaryota</taxon>
        <taxon>Viridiplantae</taxon>
        <taxon>Streptophyta</taxon>
        <taxon>Embryophyta</taxon>
        <taxon>Tracheophyta</taxon>
        <taxon>Spermatophyta</taxon>
        <taxon>Magnoliopsida</taxon>
        <taxon>Liliopsida</taxon>
        <taxon>Poales</taxon>
        <taxon>Poaceae</taxon>
        <taxon>PACMAD clade</taxon>
        <taxon>Arundinoideae</taxon>
        <taxon>Arundineae</taxon>
        <taxon>Arundo</taxon>
    </lineage>
</organism>
<reference evidence="2" key="1">
    <citation type="submission" date="2014-09" db="EMBL/GenBank/DDBJ databases">
        <authorList>
            <person name="Magalhaes I.L.F."/>
            <person name="Oliveira U."/>
            <person name="Santos F.R."/>
            <person name="Vidigal T.H.D.A."/>
            <person name="Brescovit A.D."/>
            <person name="Santos A.J."/>
        </authorList>
    </citation>
    <scope>NUCLEOTIDE SEQUENCE</scope>
    <source>
        <tissue evidence="2">Shoot tissue taken approximately 20 cm above the soil surface</tissue>
    </source>
</reference>
<evidence type="ECO:0000256" key="1">
    <source>
        <dbReference type="SAM" id="MobiDB-lite"/>
    </source>
</evidence>
<protein>
    <submittedName>
        <fullName evidence="2">Uncharacterized protein</fullName>
    </submittedName>
</protein>
<dbReference type="AlphaFoldDB" id="A0A0A8YPG1"/>
<feature type="region of interest" description="Disordered" evidence="1">
    <location>
        <begin position="1"/>
        <end position="25"/>
    </location>
</feature>
<sequence>MGDGRRRGSRHAGIRRCQRVRARVG</sequence>
<evidence type="ECO:0000313" key="2">
    <source>
        <dbReference type="EMBL" id="JAD27628.1"/>
    </source>
</evidence>
<proteinExistence type="predicted"/>